<dbReference type="Proteomes" id="UP001177212">
    <property type="component" value="Unassembled WGS sequence"/>
</dbReference>
<evidence type="ECO:0000259" key="1">
    <source>
        <dbReference type="Pfam" id="PF11826"/>
    </source>
</evidence>
<feature type="domain" description="Replication initiator protein RctB central region" evidence="1">
    <location>
        <begin position="167"/>
        <end position="373"/>
    </location>
</feature>
<dbReference type="InterPro" id="IPR021781">
    <property type="entry name" value="RctB_central_dom"/>
</dbReference>
<reference evidence="2" key="1">
    <citation type="submission" date="2023-07" db="EMBL/GenBank/DDBJ databases">
        <title>Genome content predicts the carbon catabolic preferences of heterotrophic bacteria.</title>
        <authorList>
            <person name="Gralka M."/>
        </authorList>
    </citation>
    <scope>NUCLEOTIDE SEQUENCE</scope>
    <source>
        <strain evidence="2">4G09</strain>
    </source>
</reference>
<evidence type="ECO:0000313" key="3">
    <source>
        <dbReference type="Proteomes" id="UP001177212"/>
    </source>
</evidence>
<dbReference type="Pfam" id="PF11826">
    <property type="entry name" value="RctB_central"/>
    <property type="match status" value="1"/>
</dbReference>
<keyword evidence="3" id="KW-1185">Reference proteome</keyword>
<protein>
    <submittedName>
        <fullName evidence="2">DUF3346 domain-containing protein</fullName>
    </submittedName>
</protein>
<sequence length="678" mass="77088">MEYDIRAQKADGHLVSFCDQALGSLKFINESLKNESWFPSNLRSLVSALSVLPAQDKGYYTFLELESIVNQTRNTLVKKFLKLKDLGFVVYNDFDKSNSQAGLKSKFIKLVNTSDCVSVIEKQRKSNPETKKVGSLRKVHAALGNSDLHKSARVSVKDVQIAIFPKYLSFIETVLVSKGVRKKTNVASVRVGNETKVIEARSSDYVMAVEDIQILCACITLTINQWSNMADVLYAKKELPPNQLYAEVFQILKLTGSSTNDSSYERVRGSMKRILLTSFMSVQGGSIFGDDLVDLVNFSFFKNTKIYTREKDVRLSEDEIHYKAQAYLLEWEQSFYERFLTDEFFFSIPIPMLSAKPYIFIFYLHLRKCFSKDPSLQLFMDIEEIYNALCIGRGTDVPTIRSFKSTFTKNLKRHIDTSPCVDDDCFEDLDPERCKVNYDIEGFKLTAILYKGNIETVVCTVDQHKMLKSAGVKSDLNGRVETEGGGVSRYAAPQVVNPLNQYNWIIKKLSNLGEYLPKKLSLRMVRREVSFKSKRSGPFFVVNHPVNKRKELVFTAYSDESYMANVSAMFSEKALFQSTIFDQIKSSVSLLPKLKIGQESGQVLEKPVFDEIVERLFLDSSIIVEQVELYQVLQANHSLLSNVLAYWAMDVHRERIVFAIAGLLNVTSKQLTLDVSQS</sequence>
<dbReference type="EMBL" id="JAUYVT010000038">
    <property type="protein sequence ID" value="MDP2567134.1"/>
    <property type="molecule type" value="Genomic_DNA"/>
</dbReference>
<gene>
    <name evidence="2" type="ORF">Q8W34_21070</name>
</gene>
<organism evidence="2 3">
    <name type="scientific">Pseudoalteromonas marina</name>
    <dbReference type="NCBI Taxonomy" id="267375"/>
    <lineage>
        <taxon>Bacteria</taxon>
        <taxon>Pseudomonadati</taxon>
        <taxon>Pseudomonadota</taxon>
        <taxon>Gammaproteobacteria</taxon>
        <taxon>Alteromonadales</taxon>
        <taxon>Pseudoalteromonadaceae</taxon>
        <taxon>Pseudoalteromonas</taxon>
    </lineage>
</organism>
<accession>A0ABT9FKE5</accession>
<name>A0ABT9FKE5_9GAMM</name>
<evidence type="ECO:0000313" key="2">
    <source>
        <dbReference type="EMBL" id="MDP2567134.1"/>
    </source>
</evidence>
<dbReference type="RefSeq" id="WP_305473483.1">
    <property type="nucleotide sequence ID" value="NZ_JAUYVT010000038.1"/>
</dbReference>
<comment type="caution">
    <text evidence="2">The sequence shown here is derived from an EMBL/GenBank/DDBJ whole genome shotgun (WGS) entry which is preliminary data.</text>
</comment>
<proteinExistence type="predicted"/>